<dbReference type="Proteomes" id="UP001290582">
    <property type="component" value="Unassembled WGS sequence"/>
</dbReference>
<name>A0AAW9JKQ5_9ENTE</name>
<comment type="caution">
    <text evidence="2">The sequence shown here is derived from an EMBL/GenBank/DDBJ whole genome shotgun (WGS) entry which is preliminary data.</text>
</comment>
<dbReference type="GO" id="GO:0008999">
    <property type="term" value="F:protein-N-terminal-alanine acetyltransferase activity"/>
    <property type="evidence" value="ECO:0007669"/>
    <property type="project" value="TreeGrafter"/>
</dbReference>
<accession>A0AAW9JKQ5</accession>
<dbReference type="InterPro" id="IPR016181">
    <property type="entry name" value="Acyl_CoA_acyltransferase"/>
</dbReference>
<evidence type="ECO:0000313" key="3">
    <source>
        <dbReference type="Proteomes" id="UP001290582"/>
    </source>
</evidence>
<gene>
    <name evidence="2" type="ORF">U1294_05945</name>
</gene>
<dbReference type="PANTHER" id="PTHR43792">
    <property type="entry name" value="GNAT FAMILY, PUTATIVE (AFU_ORTHOLOGUE AFUA_3G00765)-RELATED-RELATED"/>
    <property type="match status" value="1"/>
</dbReference>
<dbReference type="InterPro" id="IPR051531">
    <property type="entry name" value="N-acetyltransferase"/>
</dbReference>
<proteinExistence type="predicted"/>
<dbReference type="SUPFAM" id="SSF55729">
    <property type="entry name" value="Acyl-CoA N-acyltransferases (Nat)"/>
    <property type="match status" value="1"/>
</dbReference>
<dbReference type="Pfam" id="PF13302">
    <property type="entry name" value="Acetyltransf_3"/>
    <property type="match status" value="1"/>
</dbReference>
<sequence>MEYITPILTTQRLILRPLSVEDAQEMFHNWASDAKVTKYLTWAAYQYEHEVKERLRLREKRYQNKEILDWGLVVKETNTLIGTITVVEYDENIGTMEIGYAIGRPWWHKGYTSEAFSRVITYLFEHYPWLNRIEASHDVNNPNSGKVMQKCGLQFEGILRQKGKNNCGIVDIAMYAILRKDYLSQNNPEH</sequence>
<dbReference type="AlphaFoldDB" id="A0AAW9JKQ5"/>
<dbReference type="RefSeq" id="WP_171312155.1">
    <property type="nucleotide sequence ID" value="NZ_JAXOGL010000007.1"/>
</dbReference>
<dbReference type="EMBL" id="JAXOGL010000007">
    <property type="protein sequence ID" value="MDZ5597763.1"/>
    <property type="molecule type" value="Genomic_DNA"/>
</dbReference>
<reference evidence="2" key="1">
    <citation type="submission" date="2023-12" db="EMBL/GenBank/DDBJ databases">
        <title>Molecular genomic analyses of Enterococcus cecorum from sepsis oubreaks in broilers.</title>
        <authorList>
            <person name="Rhoads D."/>
            <person name="Alrubaye A."/>
        </authorList>
    </citation>
    <scope>NUCLEOTIDE SEQUENCE</scope>
    <source>
        <strain evidence="2">1755</strain>
    </source>
</reference>
<organism evidence="2 3">
    <name type="scientific">Enterococcus cecorum</name>
    <dbReference type="NCBI Taxonomy" id="44008"/>
    <lineage>
        <taxon>Bacteria</taxon>
        <taxon>Bacillati</taxon>
        <taxon>Bacillota</taxon>
        <taxon>Bacilli</taxon>
        <taxon>Lactobacillales</taxon>
        <taxon>Enterococcaceae</taxon>
        <taxon>Enterococcus</taxon>
    </lineage>
</organism>
<dbReference type="InterPro" id="IPR000182">
    <property type="entry name" value="GNAT_dom"/>
</dbReference>
<feature type="domain" description="N-acetyltransferase" evidence="1">
    <location>
        <begin position="13"/>
        <end position="181"/>
    </location>
</feature>
<evidence type="ECO:0000259" key="1">
    <source>
        <dbReference type="PROSITE" id="PS51186"/>
    </source>
</evidence>
<dbReference type="PROSITE" id="PS51186">
    <property type="entry name" value="GNAT"/>
    <property type="match status" value="1"/>
</dbReference>
<dbReference type="PANTHER" id="PTHR43792:SF9">
    <property type="entry name" value="RIBOSOMAL-PROTEIN-ALANINE ACETYLTRANSFERASE"/>
    <property type="match status" value="1"/>
</dbReference>
<protein>
    <submittedName>
        <fullName evidence="2">GNAT family N-acetyltransferase</fullName>
    </submittedName>
</protein>
<dbReference type="Gene3D" id="3.40.630.30">
    <property type="match status" value="1"/>
</dbReference>
<evidence type="ECO:0000313" key="2">
    <source>
        <dbReference type="EMBL" id="MDZ5597763.1"/>
    </source>
</evidence>
<dbReference type="GO" id="GO:0005737">
    <property type="term" value="C:cytoplasm"/>
    <property type="evidence" value="ECO:0007669"/>
    <property type="project" value="TreeGrafter"/>
</dbReference>